<dbReference type="PROSITE" id="PS52004">
    <property type="entry name" value="KS3_2"/>
    <property type="match status" value="1"/>
</dbReference>
<dbReference type="InterPro" id="IPR000794">
    <property type="entry name" value="Beta-ketoacyl_synthase"/>
</dbReference>
<evidence type="ECO:0000256" key="15">
    <source>
        <dbReference type="PIRSR" id="PIRSR000447-1"/>
    </source>
</evidence>
<dbReference type="PIRSF" id="PIRSF000447">
    <property type="entry name" value="KAS_II"/>
    <property type="match status" value="1"/>
</dbReference>
<evidence type="ECO:0000256" key="16">
    <source>
        <dbReference type="RuleBase" id="RU003694"/>
    </source>
</evidence>
<dbReference type="GO" id="GO:0005829">
    <property type="term" value="C:cytosol"/>
    <property type="evidence" value="ECO:0007669"/>
    <property type="project" value="TreeGrafter"/>
</dbReference>
<dbReference type="InterPro" id="IPR014031">
    <property type="entry name" value="Ketoacyl_synth_C"/>
</dbReference>
<dbReference type="NCBIfam" id="NF005589">
    <property type="entry name" value="PRK07314.1"/>
    <property type="match status" value="1"/>
</dbReference>
<keyword evidence="9 14" id="KW-0275">Fatty acid biosynthesis</keyword>
<dbReference type="FunFam" id="3.40.47.10:FF:000018">
    <property type="entry name" value="3-oxoacyl-[acyl-carrier-protein] synthase 2"/>
    <property type="match status" value="1"/>
</dbReference>
<comment type="catalytic activity">
    <reaction evidence="13 14">
        <text>a fatty acyl-[ACP] + malonyl-[ACP] + H(+) = a 3-oxoacyl-[ACP] + holo-[ACP] + CO2</text>
        <dbReference type="Rhea" id="RHEA:22836"/>
        <dbReference type="Rhea" id="RHEA-COMP:9623"/>
        <dbReference type="Rhea" id="RHEA-COMP:9685"/>
        <dbReference type="Rhea" id="RHEA-COMP:9916"/>
        <dbReference type="Rhea" id="RHEA-COMP:14125"/>
        <dbReference type="ChEBI" id="CHEBI:15378"/>
        <dbReference type="ChEBI" id="CHEBI:16526"/>
        <dbReference type="ChEBI" id="CHEBI:64479"/>
        <dbReference type="ChEBI" id="CHEBI:78449"/>
        <dbReference type="ChEBI" id="CHEBI:78776"/>
        <dbReference type="ChEBI" id="CHEBI:138651"/>
    </reaction>
</comment>
<evidence type="ECO:0000256" key="7">
    <source>
        <dbReference type="ARBA" id="ARBA00022832"/>
    </source>
</evidence>
<dbReference type="InterPro" id="IPR017568">
    <property type="entry name" value="3-oxoacyl-ACP_synth-2"/>
</dbReference>
<comment type="caution">
    <text evidence="18">The sequence shown here is derived from an EMBL/GenBank/DDBJ whole genome shotgun (WGS) entry which is preliminary data.</text>
</comment>
<evidence type="ECO:0000256" key="6">
    <source>
        <dbReference type="ARBA" id="ARBA00022679"/>
    </source>
</evidence>
<dbReference type="Pfam" id="PF00109">
    <property type="entry name" value="ketoacyl-synt"/>
    <property type="match status" value="1"/>
</dbReference>
<comment type="catalytic activity">
    <reaction evidence="12 14">
        <text>(9Z)-hexadecenoyl-[ACP] + malonyl-[ACP] + H(+) = 3-oxo-(11Z)-octadecenoyl-[ACP] + holo-[ACP] + CO2</text>
        <dbReference type="Rhea" id="RHEA:55040"/>
        <dbReference type="Rhea" id="RHEA-COMP:9623"/>
        <dbReference type="Rhea" id="RHEA-COMP:9685"/>
        <dbReference type="Rhea" id="RHEA-COMP:10800"/>
        <dbReference type="Rhea" id="RHEA-COMP:14074"/>
        <dbReference type="ChEBI" id="CHEBI:15378"/>
        <dbReference type="ChEBI" id="CHEBI:16526"/>
        <dbReference type="ChEBI" id="CHEBI:64479"/>
        <dbReference type="ChEBI" id="CHEBI:78449"/>
        <dbReference type="ChEBI" id="CHEBI:83989"/>
        <dbReference type="ChEBI" id="CHEBI:138538"/>
        <dbReference type="EC" id="2.3.1.179"/>
    </reaction>
</comment>
<evidence type="ECO:0000256" key="5">
    <source>
        <dbReference type="ARBA" id="ARBA00022516"/>
    </source>
</evidence>
<comment type="pathway">
    <text evidence="1 14">Lipid metabolism; fatty acid biosynthesis.</text>
</comment>
<keyword evidence="6 14" id="KW-0808">Transferase</keyword>
<evidence type="ECO:0000256" key="11">
    <source>
        <dbReference type="ARBA" id="ARBA00024006"/>
    </source>
</evidence>
<dbReference type="PANTHER" id="PTHR11712">
    <property type="entry name" value="POLYKETIDE SYNTHASE-RELATED"/>
    <property type="match status" value="1"/>
</dbReference>
<evidence type="ECO:0000256" key="3">
    <source>
        <dbReference type="ARBA" id="ARBA00012356"/>
    </source>
</evidence>
<evidence type="ECO:0000256" key="12">
    <source>
        <dbReference type="ARBA" id="ARBA00047318"/>
    </source>
</evidence>
<dbReference type="GO" id="GO:0006633">
    <property type="term" value="P:fatty acid biosynthetic process"/>
    <property type="evidence" value="ECO:0007669"/>
    <property type="project" value="UniProtKB-UniRule"/>
</dbReference>
<feature type="active site" description="For beta-ketoacyl synthase activity" evidence="15">
    <location>
        <position position="162"/>
    </location>
</feature>
<reference evidence="18" key="1">
    <citation type="journal article" date="2020" name="mSystems">
        <title>Genome- and Community-Level Interaction Insights into Carbon Utilization and Element Cycling Functions of Hydrothermarchaeota in Hydrothermal Sediment.</title>
        <authorList>
            <person name="Zhou Z."/>
            <person name="Liu Y."/>
            <person name="Xu W."/>
            <person name="Pan J."/>
            <person name="Luo Z.H."/>
            <person name="Li M."/>
        </authorList>
    </citation>
    <scope>NUCLEOTIDE SEQUENCE [LARGE SCALE GENOMIC DNA]</scope>
    <source>
        <strain evidence="18">SpSt-289</strain>
    </source>
</reference>
<evidence type="ECO:0000256" key="9">
    <source>
        <dbReference type="ARBA" id="ARBA00023160"/>
    </source>
</evidence>
<protein>
    <recommendedName>
        <fullName evidence="4 14">3-oxoacyl-[acyl-carrier-protein] synthase 2</fullName>
        <ecNumber evidence="3 14">2.3.1.179</ecNumber>
    </recommendedName>
</protein>
<gene>
    <name evidence="18" type="primary">fabF</name>
    <name evidence="18" type="ORF">ENQ20_15980</name>
</gene>
<keyword evidence="8" id="KW-0443">Lipid metabolism</keyword>
<keyword evidence="10 14" id="KW-0012">Acyltransferase</keyword>
<comment type="similarity">
    <text evidence="2 14 16">Belongs to the thiolase-like superfamily. Beta-ketoacyl-ACP synthases family.</text>
</comment>
<evidence type="ECO:0000256" key="2">
    <source>
        <dbReference type="ARBA" id="ARBA00008467"/>
    </source>
</evidence>
<dbReference type="CDD" id="cd00834">
    <property type="entry name" value="KAS_I_II"/>
    <property type="match status" value="1"/>
</dbReference>
<sequence>MTRVFITGMGAVTPIGNDAPTFWRNLLAGKSGAGRITSFDTGDLPYNIACEVKDFDPGQYMDRKTARRIHRSSQFAVAVARQALEDAGLTIDAHNGERIGVLMATGGGGITEIEAATLEVARKGWRSVGPFVVPSAMANAVSCVVSIEVGAKGPVMTSTAACASGHYSIIEGYHFLQRGEADVIIAGGAESLVSLLTMAAFGRMGPLSSRTDDPERACRPFSVDRDGFVAGEGAAAVILETEEHARARGARIYAEVLGGKLTADAYHITAPDPEGAGAARALSGALQMAKRRPEDIDIVIAHGTGTLLNDISETLALKRAFGEAAYNLKITSIKSMVGHALGAAGAESVVAAVYALYEGIVPPTINYTPDPQIDLHIVGNHPEKVDARHAIVNAFGFGGQNVVAVLGRVDE</sequence>
<dbReference type="SUPFAM" id="SSF53901">
    <property type="entry name" value="Thiolase-like"/>
    <property type="match status" value="2"/>
</dbReference>
<dbReference type="AlphaFoldDB" id="A0A7C1JRR9"/>
<dbReference type="EC" id="2.3.1.179" evidence="3 14"/>
<proteinExistence type="inferred from homology"/>
<keyword evidence="7" id="KW-0276">Fatty acid metabolism</keyword>
<dbReference type="NCBIfam" id="TIGR03150">
    <property type="entry name" value="fabF"/>
    <property type="match status" value="1"/>
</dbReference>
<feature type="domain" description="Ketosynthase family 3 (KS3)" evidence="17">
    <location>
        <begin position="1"/>
        <end position="408"/>
    </location>
</feature>
<evidence type="ECO:0000256" key="1">
    <source>
        <dbReference type="ARBA" id="ARBA00005194"/>
    </source>
</evidence>
<keyword evidence="5 14" id="KW-0444">Lipid biosynthesis</keyword>
<evidence type="ECO:0000313" key="18">
    <source>
        <dbReference type="EMBL" id="HDX32965.1"/>
    </source>
</evidence>
<dbReference type="UniPathway" id="UPA00094"/>
<dbReference type="Gene3D" id="3.40.47.10">
    <property type="match status" value="2"/>
</dbReference>
<dbReference type="InterPro" id="IPR020841">
    <property type="entry name" value="PKS_Beta-ketoAc_synthase_dom"/>
</dbReference>
<name>A0A7C1JRR9_9CHLR</name>
<accession>A0A7C1JRR9</accession>
<organism evidence="18">
    <name type="scientific">Caldilinea aerophila</name>
    <dbReference type="NCBI Taxonomy" id="133453"/>
    <lineage>
        <taxon>Bacteria</taxon>
        <taxon>Bacillati</taxon>
        <taxon>Chloroflexota</taxon>
        <taxon>Caldilineae</taxon>
        <taxon>Caldilineales</taxon>
        <taxon>Caldilineaceae</taxon>
        <taxon>Caldilinea</taxon>
    </lineage>
</organism>
<dbReference type="EMBL" id="DSMG01000165">
    <property type="protein sequence ID" value="HDX32965.1"/>
    <property type="molecule type" value="Genomic_DNA"/>
</dbReference>
<evidence type="ECO:0000256" key="4">
    <source>
        <dbReference type="ARBA" id="ARBA00014657"/>
    </source>
</evidence>
<evidence type="ECO:0000256" key="13">
    <source>
        <dbReference type="ARBA" id="ARBA00047659"/>
    </source>
</evidence>
<dbReference type="Pfam" id="PF02801">
    <property type="entry name" value="Ketoacyl-synt_C"/>
    <property type="match status" value="1"/>
</dbReference>
<comment type="function">
    <text evidence="11 14">Involved in the type II fatty acid elongation cycle. Catalyzes the elongation of a wide range of acyl-ACP by the addition of two carbons from malonyl-ACP to an acyl acceptor. Can efficiently catalyze the conversion of palmitoleoyl-ACP (cis-hexadec-9-enoyl-ACP) to cis-vaccenoyl-ACP (cis-octadec-11-enoyl-ACP), an essential step in the thermal regulation of fatty acid composition.</text>
</comment>
<dbReference type="PANTHER" id="PTHR11712:SF336">
    <property type="entry name" value="3-OXOACYL-[ACYL-CARRIER-PROTEIN] SYNTHASE, MITOCHONDRIAL"/>
    <property type="match status" value="1"/>
</dbReference>
<dbReference type="InterPro" id="IPR014030">
    <property type="entry name" value="Ketoacyl_synth_N"/>
</dbReference>
<dbReference type="SMART" id="SM00825">
    <property type="entry name" value="PKS_KS"/>
    <property type="match status" value="1"/>
</dbReference>
<evidence type="ECO:0000256" key="14">
    <source>
        <dbReference type="PIRNR" id="PIRNR000447"/>
    </source>
</evidence>
<evidence type="ECO:0000256" key="8">
    <source>
        <dbReference type="ARBA" id="ARBA00023098"/>
    </source>
</evidence>
<dbReference type="GO" id="GO:0004315">
    <property type="term" value="F:3-oxoacyl-[acyl-carrier-protein] synthase activity"/>
    <property type="evidence" value="ECO:0007669"/>
    <property type="project" value="UniProtKB-UniRule"/>
</dbReference>
<dbReference type="InterPro" id="IPR016039">
    <property type="entry name" value="Thiolase-like"/>
</dbReference>
<evidence type="ECO:0000256" key="10">
    <source>
        <dbReference type="ARBA" id="ARBA00023315"/>
    </source>
</evidence>
<evidence type="ECO:0000259" key="17">
    <source>
        <dbReference type="PROSITE" id="PS52004"/>
    </source>
</evidence>